<proteinExistence type="predicted"/>
<accession>A0A1K1S6R0</accession>
<protein>
    <submittedName>
        <fullName evidence="1">Uncharacterized protein</fullName>
    </submittedName>
</protein>
<evidence type="ECO:0000313" key="1">
    <source>
        <dbReference type="EMBL" id="SFW80051.1"/>
    </source>
</evidence>
<reference evidence="1 2" key="1">
    <citation type="submission" date="2016-11" db="EMBL/GenBank/DDBJ databases">
        <authorList>
            <person name="Jaros S."/>
            <person name="Januszkiewicz K."/>
            <person name="Wedrychowicz H."/>
        </authorList>
    </citation>
    <scope>NUCLEOTIDE SEQUENCE [LARGE SCALE GENOMIC DNA]</scope>
    <source>
        <strain evidence="1 2">DSM 784</strain>
    </source>
</reference>
<evidence type="ECO:0000313" key="2">
    <source>
        <dbReference type="Proteomes" id="UP000183788"/>
    </source>
</evidence>
<sequence>MVCWGRSADCGCSGCYSQFPACKGCFDKFGEEPENGGVPGPSESLYYYNQAFAVGNIFIPEGRDVFQFYSSGSNF</sequence>
<gene>
    <name evidence="1" type="ORF">SAMN05661012_04890</name>
</gene>
<dbReference type="EMBL" id="FPIZ01000018">
    <property type="protein sequence ID" value="SFW80051.1"/>
    <property type="molecule type" value="Genomic_DNA"/>
</dbReference>
<dbReference type="AlphaFoldDB" id="A0A1K1S6R0"/>
<name>A0A1K1S6R0_9BACT</name>
<dbReference type="STRING" id="1004.SAMN05661012_04890"/>
<organism evidence="1 2">
    <name type="scientific">Chitinophaga sancti</name>
    <dbReference type="NCBI Taxonomy" id="1004"/>
    <lineage>
        <taxon>Bacteria</taxon>
        <taxon>Pseudomonadati</taxon>
        <taxon>Bacteroidota</taxon>
        <taxon>Chitinophagia</taxon>
        <taxon>Chitinophagales</taxon>
        <taxon>Chitinophagaceae</taxon>
        <taxon>Chitinophaga</taxon>
    </lineage>
</organism>
<dbReference type="Proteomes" id="UP000183788">
    <property type="component" value="Unassembled WGS sequence"/>
</dbReference>